<proteinExistence type="predicted"/>
<accession>A0AAV9ZAS3</accession>
<gene>
    <name evidence="1" type="ORF">R3P38DRAFT_564681</name>
</gene>
<name>A0AAV9ZAS3_9AGAR</name>
<evidence type="ECO:0000313" key="1">
    <source>
        <dbReference type="EMBL" id="KAK6975070.1"/>
    </source>
</evidence>
<dbReference type="Proteomes" id="UP001362999">
    <property type="component" value="Unassembled WGS sequence"/>
</dbReference>
<sequence>MELRCQQGCMEPMPPHEPGQPFPRRAKAVKYGPHCQCSRKQPYIPRRKRYCYRHDCTLFGPGCDCNQVYRRDGRSDFCQQHCNEQYGLPARKYHEGECLCKPKKSSERRCANGCVDFAGKRAIKYGESCKCVDPRRNPGYRSNCECTDNIACVHRSRLPTIDKRARNSQAKQIARNIDREPRPPKPALHTISQEEYSWMPFEQRKARLNAEKRARDREWSTRYAIQQSNLLNYIEPKYVSQATQVEVPLYTGGPMRVSFDLWRCPVRTAVSTTFDRTPPPICGQIFDLRKIADSLPNRSSVALMETSLRQVFNQTICGHIREHLNNFGLDFDSNVQSHSSYNMHNLLLTFLNRALVC</sequence>
<evidence type="ECO:0000313" key="2">
    <source>
        <dbReference type="Proteomes" id="UP001362999"/>
    </source>
</evidence>
<organism evidence="1 2">
    <name type="scientific">Favolaschia claudopus</name>
    <dbReference type="NCBI Taxonomy" id="2862362"/>
    <lineage>
        <taxon>Eukaryota</taxon>
        <taxon>Fungi</taxon>
        <taxon>Dikarya</taxon>
        <taxon>Basidiomycota</taxon>
        <taxon>Agaricomycotina</taxon>
        <taxon>Agaricomycetes</taxon>
        <taxon>Agaricomycetidae</taxon>
        <taxon>Agaricales</taxon>
        <taxon>Marasmiineae</taxon>
        <taxon>Mycenaceae</taxon>
        <taxon>Favolaschia</taxon>
    </lineage>
</organism>
<comment type="caution">
    <text evidence="1">The sequence shown here is derived from an EMBL/GenBank/DDBJ whole genome shotgun (WGS) entry which is preliminary data.</text>
</comment>
<keyword evidence="2" id="KW-1185">Reference proteome</keyword>
<reference evidence="1 2" key="1">
    <citation type="journal article" date="2024" name="J Genomics">
        <title>Draft genome sequencing and assembly of Favolaschia claudopus CIRM-BRFM 2984 isolated from oak limbs.</title>
        <authorList>
            <person name="Navarro D."/>
            <person name="Drula E."/>
            <person name="Chaduli D."/>
            <person name="Cazenave R."/>
            <person name="Ahrendt S."/>
            <person name="Wang J."/>
            <person name="Lipzen A."/>
            <person name="Daum C."/>
            <person name="Barry K."/>
            <person name="Grigoriev I.V."/>
            <person name="Favel A."/>
            <person name="Rosso M.N."/>
            <person name="Martin F."/>
        </authorList>
    </citation>
    <scope>NUCLEOTIDE SEQUENCE [LARGE SCALE GENOMIC DNA]</scope>
    <source>
        <strain evidence="1 2">CIRM-BRFM 2984</strain>
    </source>
</reference>
<dbReference type="AlphaFoldDB" id="A0AAV9ZAS3"/>
<dbReference type="EMBL" id="JAWWNJ010000175">
    <property type="protein sequence ID" value="KAK6975070.1"/>
    <property type="molecule type" value="Genomic_DNA"/>
</dbReference>
<protein>
    <submittedName>
        <fullName evidence="1">Uncharacterized protein</fullName>
    </submittedName>
</protein>